<dbReference type="EMBL" id="BOMN01000063">
    <property type="protein sequence ID" value="GIE21935.1"/>
    <property type="molecule type" value="Genomic_DNA"/>
</dbReference>
<reference evidence="1 2" key="1">
    <citation type="submission" date="2021-01" db="EMBL/GenBank/DDBJ databases">
        <title>Whole genome shotgun sequence of Actinoplanes humidus NBRC 14915.</title>
        <authorList>
            <person name="Komaki H."/>
            <person name="Tamura T."/>
        </authorList>
    </citation>
    <scope>NUCLEOTIDE SEQUENCE [LARGE SCALE GENOMIC DNA]</scope>
    <source>
        <strain evidence="1 2">NBRC 14915</strain>
    </source>
</reference>
<gene>
    <name evidence="1" type="ORF">Ahu01nite_050370</name>
</gene>
<name>A0ABQ3ZTK4_9ACTN</name>
<comment type="caution">
    <text evidence="1">The sequence shown here is derived from an EMBL/GenBank/DDBJ whole genome shotgun (WGS) entry which is preliminary data.</text>
</comment>
<proteinExistence type="predicted"/>
<dbReference type="RefSeq" id="WP_203839042.1">
    <property type="nucleotide sequence ID" value="NZ_BAAATV010000002.1"/>
</dbReference>
<keyword evidence="2" id="KW-1185">Reference proteome</keyword>
<sequence>MSYHIQDVLKSVRDTAPESRTTTDDIIAQAGRIRTRRTAATVLGGAAVFAALAVTAVTTLNAPGTGGGQVAAQPLPQASSAAFPEPQKFALPVRKVDFTTKLAGYRTGAYRVGPVSRITEGYAVLPVYQDNTDQDGIRDGEITVYNKGVYDPATFAGTLGDTTLVIGDQYSTKVKGRPALGQDWTFKSPVQADKQWLRAALAWQYADNSWATFLPNYGKKDITRADVVKVAAALTTAAERELKVPYTLSYVPEGWQTVAVDQVSATSSTIVSQVWLHHGPVQDSATRIDEVLPDSLKIMVMKGDPKDSDIVGKDGVHCYPELPSCTIIDGDYTIDVGGWNNSLSVDEVRKVAEGIKPLDYADQSTWVPANK</sequence>
<accession>A0ABQ3ZTK4</accession>
<dbReference type="Proteomes" id="UP000603200">
    <property type="component" value="Unassembled WGS sequence"/>
</dbReference>
<evidence type="ECO:0000313" key="1">
    <source>
        <dbReference type="EMBL" id="GIE21935.1"/>
    </source>
</evidence>
<evidence type="ECO:0000313" key="2">
    <source>
        <dbReference type="Proteomes" id="UP000603200"/>
    </source>
</evidence>
<organism evidence="1 2">
    <name type="scientific">Winogradskya humida</name>
    <dbReference type="NCBI Taxonomy" id="113566"/>
    <lineage>
        <taxon>Bacteria</taxon>
        <taxon>Bacillati</taxon>
        <taxon>Actinomycetota</taxon>
        <taxon>Actinomycetes</taxon>
        <taxon>Micromonosporales</taxon>
        <taxon>Micromonosporaceae</taxon>
        <taxon>Winogradskya</taxon>
    </lineage>
</organism>
<protein>
    <submittedName>
        <fullName evidence="1">Uncharacterized protein</fullName>
    </submittedName>
</protein>